<comment type="subcellular location">
    <subcellularLocation>
        <location evidence="1">Membrane</location>
        <topology evidence="1">Multi-pass membrane protein</topology>
    </subcellularLocation>
</comment>
<proteinExistence type="inferred from homology"/>
<keyword evidence="3 7" id="KW-0813">Transport</keyword>
<dbReference type="Proteomes" id="UP000296469">
    <property type="component" value="Chromosome"/>
</dbReference>
<dbReference type="InterPro" id="IPR001248">
    <property type="entry name" value="Pur-cyt_permease"/>
</dbReference>
<evidence type="ECO:0000256" key="9">
    <source>
        <dbReference type="SAM" id="Phobius"/>
    </source>
</evidence>
<feature type="transmembrane region" description="Helical" evidence="9">
    <location>
        <begin position="66"/>
        <end position="89"/>
    </location>
</feature>
<dbReference type="InterPro" id="IPR026030">
    <property type="entry name" value="Pur-cyt_permease_Fcy2/21/22"/>
</dbReference>
<evidence type="ECO:0000256" key="6">
    <source>
        <dbReference type="ARBA" id="ARBA00023136"/>
    </source>
</evidence>
<feature type="transmembrane region" description="Helical" evidence="9">
    <location>
        <begin position="128"/>
        <end position="148"/>
    </location>
</feature>
<feature type="transmembrane region" description="Helical" evidence="9">
    <location>
        <begin position="339"/>
        <end position="360"/>
    </location>
</feature>
<feature type="region of interest" description="Disordered" evidence="8">
    <location>
        <begin position="487"/>
        <end position="506"/>
    </location>
</feature>
<feature type="transmembrane region" description="Helical" evidence="9">
    <location>
        <begin position="455"/>
        <end position="478"/>
    </location>
</feature>
<dbReference type="Gene3D" id="1.10.4160.10">
    <property type="entry name" value="Hydantoin permease"/>
    <property type="match status" value="1"/>
</dbReference>
<dbReference type="OrthoDB" id="9809167at2"/>
<dbReference type="GO" id="GO:0005886">
    <property type="term" value="C:plasma membrane"/>
    <property type="evidence" value="ECO:0007669"/>
    <property type="project" value="TreeGrafter"/>
</dbReference>
<dbReference type="PIRSF" id="PIRSF002744">
    <property type="entry name" value="Pur-cyt_permease"/>
    <property type="match status" value="1"/>
</dbReference>
<comment type="similarity">
    <text evidence="2 7">Belongs to the purine-cytosine permease (2.A.39) family.</text>
</comment>
<feature type="transmembrane region" description="Helical" evidence="9">
    <location>
        <begin position="295"/>
        <end position="319"/>
    </location>
</feature>
<evidence type="ECO:0000256" key="7">
    <source>
        <dbReference type="PIRNR" id="PIRNR002744"/>
    </source>
</evidence>
<evidence type="ECO:0000313" key="10">
    <source>
        <dbReference type="EMBL" id="QCB94763.1"/>
    </source>
</evidence>
<dbReference type="RefSeq" id="WP_135972037.1">
    <property type="nucleotide sequence ID" value="NZ_CP039291.1"/>
</dbReference>
<gene>
    <name evidence="10" type="ORF">E5225_15560</name>
</gene>
<keyword evidence="5 9" id="KW-1133">Transmembrane helix</keyword>
<feature type="transmembrane region" description="Helical" evidence="9">
    <location>
        <begin position="366"/>
        <end position="390"/>
    </location>
</feature>
<feature type="transmembrane region" description="Helical" evidence="9">
    <location>
        <begin position="218"/>
        <end position="237"/>
    </location>
</feature>
<dbReference type="KEGG" id="celz:E5225_15560"/>
<organism evidence="10 11">
    <name type="scientific">Cellulomonas shaoxiangyii</name>
    <dbReference type="NCBI Taxonomy" id="2566013"/>
    <lineage>
        <taxon>Bacteria</taxon>
        <taxon>Bacillati</taxon>
        <taxon>Actinomycetota</taxon>
        <taxon>Actinomycetes</taxon>
        <taxon>Micrococcales</taxon>
        <taxon>Cellulomonadaceae</taxon>
        <taxon>Cellulomonas</taxon>
    </lineage>
</organism>
<dbReference type="EMBL" id="CP039291">
    <property type="protein sequence ID" value="QCB94763.1"/>
    <property type="molecule type" value="Genomic_DNA"/>
</dbReference>
<feature type="transmembrane region" description="Helical" evidence="9">
    <location>
        <begin position="154"/>
        <end position="174"/>
    </location>
</feature>
<feature type="transmembrane region" description="Helical" evidence="9">
    <location>
        <begin position="410"/>
        <end position="429"/>
    </location>
</feature>
<dbReference type="AlphaFoldDB" id="A0A4P7SPU6"/>
<dbReference type="PANTHER" id="PTHR31806">
    <property type="entry name" value="PURINE-CYTOSINE PERMEASE FCY2-RELATED"/>
    <property type="match status" value="1"/>
</dbReference>
<feature type="transmembrane region" description="Helical" evidence="9">
    <location>
        <begin position="181"/>
        <end position="198"/>
    </location>
</feature>
<reference evidence="10 11" key="1">
    <citation type="submission" date="2019-04" db="EMBL/GenBank/DDBJ databases">
        <title>Isolation and identification of Cellulomonas shaoxiangyii sp. Nov. isolated from feces of the Tibetan antelopes (Pantholops hodgsonii) in the Qinghai-Tibet plateau of China.</title>
        <authorList>
            <person name="Tian Z."/>
        </authorList>
    </citation>
    <scope>NUCLEOTIDE SEQUENCE [LARGE SCALE GENOMIC DNA]</scope>
    <source>
        <strain evidence="10 11">Z28</strain>
    </source>
</reference>
<name>A0A4P7SPU6_9CELL</name>
<evidence type="ECO:0000256" key="5">
    <source>
        <dbReference type="ARBA" id="ARBA00022989"/>
    </source>
</evidence>
<evidence type="ECO:0000256" key="3">
    <source>
        <dbReference type="ARBA" id="ARBA00022448"/>
    </source>
</evidence>
<keyword evidence="4 9" id="KW-0812">Transmembrane</keyword>
<sequence length="506" mass="51981">MGAPPLVPPAPSEAAPGGIELNGINAIEEAEHKGRPRDLFWPWFAANVSVLGIAYGSFLLDFGISFAQATVVGVVGIVVSFLFCGFVALAGKRGHAPTMTLSRAAFGVNGNRLPSALSWLLTVGWETVLASLAVLATATVFSALGWASGTATRLLALAVVAALIIVGGVLGFEFIMRLQKWITVVTGVLTVVYAVLVLDTIDLGTVTAIPAGSAPQVVGAFVFMMTGFGLGWVNAAADYSRYLPARSSSAGVVGWTTFGASLAPLLLLVFGLLLAGSSPDLNAAIAADPIGALALLLPTWFLVPFAVVAVLGLIGGAVLDIYSSGLALLSVGVRVPRPVAAGIDGVLMILGAVYVVFFAADFLGPFQGFLITLGVPIAAWCGVFVADVALRRSGYDAPDLFDPRGRYGSVRLVPVALVVLGSVLGWGLVTNGSAGWLSWQGYLLAPFGLGGREGAWAYANLGVLVALALGFVGTLLLSRRAVRAQEARPSTGRPLPAGSTTPDPVA</sequence>
<accession>A0A4P7SPU6</accession>
<evidence type="ECO:0000313" key="11">
    <source>
        <dbReference type="Proteomes" id="UP000296469"/>
    </source>
</evidence>
<evidence type="ECO:0000256" key="2">
    <source>
        <dbReference type="ARBA" id="ARBA00008974"/>
    </source>
</evidence>
<protein>
    <submittedName>
        <fullName evidence="10">Allantoin permease</fullName>
    </submittedName>
</protein>
<keyword evidence="11" id="KW-1185">Reference proteome</keyword>
<evidence type="ECO:0000256" key="8">
    <source>
        <dbReference type="SAM" id="MobiDB-lite"/>
    </source>
</evidence>
<evidence type="ECO:0000256" key="1">
    <source>
        <dbReference type="ARBA" id="ARBA00004141"/>
    </source>
</evidence>
<keyword evidence="6 7" id="KW-0472">Membrane</keyword>
<feature type="transmembrane region" description="Helical" evidence="9">
    <location>
        <begin position="39"/>
        <end position="60"/>
    </location>
</feature>
<dbReference type="PANTHER" id="PTHR31806:SF1">
    <property type="entry name" value="PURINE-CYTOSINE PERMEASE FCY2-RELATED"/>
    <property type="match status" value="1"/>
</dbReference>
<feature type="transmembrane region" description="Helical" evidence="9">
    <location>
        <begin position="249"/>
        <end position="275"/>
    </location>
</feature>
<dbReference type="Pfam" id="PF02133">
    <property type="entry name" value="Transp_cyt_pur"/>
    <property type="match status" value="1"/>
</dbReference>
<evidence type="ECO:0000256" key="4">
    <source>
        <dbReference type="ARBA" id="ARBA00022692"/>
    </source>
</evidence>
<dbReference type="GO" id="GO:0022857">
    <property type="term" value="F:transmembrane transporter activity"/>
    <property type="evidence" value="ECO:0007669"/>
    <property type="project" value="InterPro"/>
</dbReference>